<evidence type="ECO:0000313" key="2">
    <source>
        <dbReference type="Proteomes" id="UP000274822"/>
    </source>
</evidence>
<evidence type="ECO:0000313" key="1">
    <source>
        <dbReference type="EMBL" id="RUS26270.1"/>
    </source>
</evidence>
<reference evidence="1 2" key="1">
    <citation type="journal article" date="2018" name="New Phytol.">
        <title>Phylogenomics of Endogonaceae and evolution of mycorrhizas within Mucoromycota.</title>
        <authorList>
            <person name="Chang Y."/>
            <person name="Desiro A."/>
            <person name="Na H."/>
            <person name="Sandor L."/>
            <person name="Lipzen A."/>
            <person name="Clum A."/>
            <person name="Barry K."/>
            <person name="Grigoriev I.V."/>
            <person name="Martin F.M."/>
            <person name="Stajich J.E."/>
            <person name="Smith M.E."/>
            <person name="Bonito G."/>
            <person name="Spatafora J.W."/>
        </authorList>
    </citation>
    <scope>NUCLEOTIDE SEQUENCE [LARGE SCALE GENOMIC DNA]</scope>
    <source>
        <strain evidence="1 2">AD002</strain>
    </source>
</reference>
<dbReference type="Proteomes" id="UP000274822">
    <property type="component" value="Unassembled WGS sequence"/>
</dbReference>
<protein>
    <submittedName>
        <fullName evidence="1">Uncharacterized protein</fullName>
    </submittedName>
</protein>
<name>A0A433Q907_9FUNG</name>
<dbReference type="AlphaFoldDB" id="A0A433Q907"/>
<proteinExistence type="predicted"/>
<organism evidence="1 2">
    <name type="scientific">Jimgerdemannia flammicorona</name>
    <dbReference type="NCBI Taxonomy" id="994334"/>
    <lineage>
        <taxon>Eukaryota</taxon>
        <taxon>Fungi</taxon>
        <taxon>Fungi incertae sedis</taxon>
        <taxon>Mucoromycota</taxon>
        <taxon>Mucoromycotina</taxon>
        <taxon>Endogonomycetes</taxon>
        <taxon>Endogonales</taxon>
        <taxon>Endogonaceae</taxon>
        <taxon>Jimgerdemannia</taxon>
    </lineage>
</organism>
<accession>A0A433Q907</accession>
<sequence>MYGLSLTLWNLLPSTHTKLGSGSAYTVPLALLTLSPSVPPKEGIFIVNEPALKVVPSSGNGAV</sequence>
<keyword evidence="2" id="KW-1185">Reference proteome</keyword>
<gene>
    <name evidence="1" type="ORF">BC938DRAFT_470997</name>
</gene>
<comment type="caution">
    <text evidence="1">The sequence shown here is derived from an EMBL/GenBank/DDBJ whole genome shotgun (WGS) entry which is preliminary data.</text>
</comment>
<dbReference type="EMBL" id="RBNJ01010875">
    <property type="protein sequence ID" value="RUS26270.1"/>
    <property type="molecule type" value="Genomic_DNA"/>
</dbReference>